<dbReference type="AlphaFoldDB" id="A2F688"/>
<evidence type="ECO:0000313" key="1">
    <source>
        <dbReference type="EMBL" id="EAX99559.1"/>
    </source>
</evidence>
<name>A2F688_TRIV3</name>
<evidence type="ECO:0008006" key="3">
    <source>
        <dbReference type="Google" id="ProtNLM"/>
    </source>
</evidence>
<dbReference type="KEGG" id="tva:4757369"/>
<protein>
    <recommendedName>
        <fullName evidence="3">BTB domain-containing protein</fullName>
    </recommendedName>
</protein>
<dbReference type="RefSeq" id="XP_001312489.1">
    <property type="nucleotide sequence ID" value="XM_001312488.1"/>
</dbReference>
<dbReference type="VEuPathDB" id="TrichDB:TVAG_104400"/>
<proteinExistence type="predicted"/>
<sequence>MVQVRALCNEIERVSILKECGKLKIKINEQIIETLKSSAVCFSDFIKEKCILNKLTSSIELNINIKCKDSINILKKFIDTGILEFQEDENHYHDIFLFGKHFMNQILIQMYIRHVKSDSSITNENVFRKYEISLIEKDITAQNQCLEYISSHLYCLKDNDIIENTVEFGYDFFEKVLTSKSLKIQNEDKLCMLLLEICKHDNKFFDLFRHVSLEYCTPHIFEEIYNFSVENSFESILLKIYKDTLKHYHSSIRNKIELSNEPISSFEKHITKPKFEISNNPINVYEYRYAEISKEIKMEFTSSPVCCGKITDINTYTNHEDFHTRWSSNEWIRADLKGYKLKPSSYILLSAYKDNSLLRYWRLEGIKEDGSTVVLDNKDYAFKNMEIKKFPLQTNDYFIAFKIIQTGKNQCNGVNSHELTLQVFDFVGELIKL</sequence>
<evidence type="ECO:0000313" key="2">
    <source>
        <dbReference type="Proteomes" id="UP000001542"/>
    </source>
</evidence>
<dbReference type="InParanoid" id="A2F688"/>
<reference evidence="1" key="2">
    <citation type="journal article" date="2007" name="Science">
        <title>Draft genome sequence of the sexually transmitted pathogen Trichomonas vaginalis.</title>
        <authorList>
            <person name="Carlton J.M."/>
            <person name="Hirt R.P."/>
            <person name="Silva J.C."/>
            <person name="Delcher A.L."/>
            <person name="Schatz M."/>
            <person name="Zhao Q."/>
            <person name="Wortman J.R."/>
            <person name="Bidwell S.L."/>
            <person name="Alsmark U.C.M."/>
            <person name="Besteiro S."/>
            <person name="Sicheritz-Ponten T."/>
            <person name="Noel C.J."/>
            <person name="Dacks J.B."/>
            <person name="Foster P.G."/>
            <person name="Simillion C."/>
            <person name="Van de Peer Y."/>
            <person name="Miranda-Saavedra D."/>
            <person name="Barton G.J."/>
            <person name="Westrop G.D."/>
            <person name="Mueller S."/>
            <person name="Dessi D."/>
            <person name="Fiori P.L."/>
            <person name="Ren Q."/>
            <person name="Paulsen I."/>
            <person name="Zhang H."/>
            <person name="Bastida-Corcuera F.D."/>
            <person name="Simoes-Barbosa A."/>
            <person name="Brown M.T."/>
            <person name="Hayes R.D."/>
            <person name="Mukherjee M."/>
            <person name="Okumura C.Y."/>
            <person name="Schneider R."/>
            <person name="Smith A.J."/>
            <person name="Vanacova S."/>
            <person name="Villalvazo M."/>
            <person name="Haas B.J."/>
            <person name="Pertea M."/>
            <person name="Feldblyum T.V."/>
            <person name="Utterback T.R."/>
            <person name="Shu C.L."/>
            <person name="Osoegawa K."/>
            <person name="de Jong P.J."/>
            <person name="Hrdy I."/>
            <person name="Horvathova L."/>
            <person name="Zubacova Z."/>
            <person name="Dolezal P."/>
            <person name="Malik S.B."/>
            <person name="Logsdon J.M. Jr."/>
            <person name="Henze K."/>
            <person name="Gupta A."/>
            <person name="Wang C.C."/>
            <person name="Dunne R.L."/>
            <person name="Upcroft J.A."/>
            <person name="Upcroft P."/>
            <person name="White O."/>
            <person name="Salzberg S.L."/>
            <person name="Tang P."/>
            <person name="Chiu C.-H."/>
            <person name="Lee Y.-S."/>
            <person name="Embley T.M."/>
            <person name="Coombs G.H."/>
            <person name="Mottram J.C."/>
            <person name="Tachezy J."/>
            <person name="Fraser-Liggett C.M."/>
            <person name="Johnson P.J."/>
        </authorList>
    </citation>
    <scope>NUCLEOTIDE SEQUENCE [LARGE SCALE GENOMIC DNA]</scope>
    <source>
        <strain evidence="1">G3</strain>
    </source>
</reference>
<organism evidence="1 2">
    <name type="scientific">Trichomonas vaginalis (strain ATCC PRA-98 / G3)</name>
    <dbReference type="NCBI Taxonomy" id="412133"/>
    <lineage>
        <taxon>Eukaryota</taxon>
        <taxon>Metamonada</taxon>
        <taxon>Parabasalia</taxon>
        <taxon>Trichomonadida</taxon>
        <taxon>Trichomonadidae</taxon>
        <taxon>Trichomonas</taxon>
    </lineage>
</organism>
<dbReference type="VEuPathDB" id="TrichDB:TVAGG3_1003190"/>
<reference evidence="1" key="1">
    <citation type="submission" date="2006-10" db="EMBL/GenBank/DDBJ databases">
        <authorList>
            <person name="Amadeo P."/>
            <person name="Zhao Q."/>
            <person name="Wortman J."/>
            <person name="Fraser-Liggett C."/>
            <person name="Carlton J."/>
        </authorList>
    </citation>
    <scope>NUCLEOTIDE SEQUENCE</scope>
    <source>
        <strain evidence="1">G3</strain>
    </source>
</reference>
<gene>
    <name evidence="1" type="ORF">TVAG_104400</name>
</gene>
<accession>A2F688</accession>
<dbReference type="EMBL" id="DS113633">
    <property type="protein sequence ID" value="EAX99559.1"/>
    <property type="molecule type" value="Genomic_DNA"/>
</dbReference>
<keyword evidence="2" id="KW-1185">Reference proteome</keyword>
<dbReference type="Proteomes" id="UP000001542">
    <property type="component" value="Unassembled WGS sequence"/>
</dbReference>